<keyword evidence="1" id="KW-0808">Transferase</keyword>
<comment type="caution">
    <text evidence="1">The sequence shown here is derived from an EMBL/GenBank/DDBJ whole genome shotgun (WGS) entry which is preliminary data.</text>
</comment>
<dbReference type="EMBL" id="RYZW01000123">
    <property type="protein sequence ID" value="TDZ44914.1"/>
    <property type="molecule type" value="Genomic_DNA"/>
</dbReference>
<organism evidence="1 2">
    <name type="scientific">Colletotrichum trifolii</name>
    <dbReference type="NCBI Taxonomy" id="5466"/>
    <lineage>
        <taxon>Eukaryota</taxon>
        <taxon>Fungi</taxon>
        <taxon>Dikarya</taxon>
        <taxon>Ascomycota</taxon>
        <taxon>Pezizomycotina</taxon>
        <taxon>Sordariomycetes</taxon>
        <taxon>Hypocreomycetidae</taxon>
        <taxon>Glomerellales</taxon>
        <taxon>Glomerellaceae</taxon>
        <taxon>Colletotrichum</taxon>
        <taxon>Colletotrichum orbiculare species complex</taxon>
    </lineage>
</organism>
<dbReference type="AlphaFoldDB" id="A0A4R8R1B7"/>
<dbReference type="PANTHER" id="PTHR28037:SF1">
    <property type="entry name" value="ALCOHOL O-ACETYLTRANSFERASE 1-RELATED"/>
    <property type="match status" value="1"/>
</dbReference>
<dbReference type="InterPro" id="IPR010828">
    <property type="entry name" value="Atf2/Sli1-like"/>
</dbReference>
<dbReference type="Pfam" id="PF07247">
    <property type="entry name" value="AATase"/>
    <property type="match status" value="1"/>
</dbReference>
<evidence type="ECO:0000313" key="1">
    <source>
        <dbReference type="EMBL" id="TDZ44914.1"/>
    </source>
</evidence>
<proteinExistence type="predicted"/>
<keyword evidence="2" id="KW-1185">Reference proteome</keyword>
<dbReference type="Proteomes" id="UP000295703">
    <property type="component" value="Unassembled WGS sequence"/>
</dbReference>
<protein>
    <submittedName>
        <fullName evidence="1">Putative alcohol acetyltransferase FCK4</fullName>
    </submittedName>
</protein>
<gene>
    <name evidence="1" type="primary">FCK4-1</name>
    <name evidence="1" type="ORF">CTRI78_v009254</name>
</gene>
<accession>A0A4R8R1B7</accession>
<sequence length="474" mass="51906">MAVSNKFVRFASPNEQRTVSREDLGFYHAVVIGATYELGEGLRIDSPRSLVRPLTRCIEQHPFLGVVVGDRHTEKAYYERVDEIDVENHIELVKPSHTTATKPREAIQDVLRSNVDRPFSHDIPPWRLIILPLSDATYFIAFAWSHMLGDGLSGLSLHRSLLAEIKASSELAASSSTILHPPHRPLGLPLDTSERLPISWGFLLGPLMAVLVPTFLANWLGLKAQVSTLNQGTWTGTPATFDAEKSASKVVLRIIDAQVVDKVLREAKKHDARLTGVLHQFLARAMSKAFGGPEVTDFVSQTAVNMRKAIGVPSHEMGEFVTAAYLSHPKRTSSGPLSEEEWAAARHATSKFAEAAVTLQDQPIGLLRYLPSMRKWTLSKLGQRRDCSHEVSNVGAFEDEDPSKAGKARITQLVFGQPGHVLSAPICFNVSSVKKGSLAYTVTWPTGALGIDESDEEATIASVCDSIDADFAAF</sequence>
<dbReference type="GO" id="GO:0008080">
    <property type="term" value="F:N-acetyltransferase activity"/>
    <property type="evidence" value="ECO:0007669"/>
    <property type="project" value="TreeGrafter"/>
</dbReference>
<dbReference type="InterPro" id="IPR052058">
    <property type="entry name" value="Alcohol_O-acetyltransferase"/>
</dbReference>
<dbReference type="SUPFAM" id="SSF52777">
    <property type="entry name" value="CoA-dependent acyltransferases"/>
    <property type="match status" value="1"/>
</dbReference>
<dbReference type="InterPro" id="IPR023213">
    <property type="entry name" value="CAT-like_dom_sf"/>
</dbReference>
<dbReference type="PANTHER" id="PTHR28037">
    <property type="entry name" value="ALCOHOL O-ACETYLTRANSFERASE 1-RELATED"/>
    <property type="match status" value="1"/>
</dbReference>
<name>A0A4R8R1B7_COLTR</name>
<dbReference type="STRING" id="5466.A0A4R8R1B7"/>
<reference evidence="1 2" key="1">
    <citation type="submission" date="2018-12" db="EMBL/GenBank/DDBJ databases">
        <title>Genome sequence and assembly of Colletotrichum trifolii.</title>
        <authorList>
            <person name="Gan P."/>
            <person name="Shirasu K."/>
        </authorList>
    </citation>
    <scope>NUCLEOTIDE SEQUENCE [LARGE SCALE GENOMIC DNA]</scope>
    <source>
        <strain evidence="1 2">543-2</strain>
    </source>
</reference>
<dbReference type="Gene3D" id="3.30.559.10">
    <property type="entry name" value="Chloramphenicol acetyltransferase-like domain"/>
    <property type="match status" value="1"/>
</dbReference>
<evidence type="ECO:0000313" key="2">
    <source>
        <dbReference type="Proteomes" id="UP000295703"/>
    </source>
</evidence>